<dbReference type="KEGG" id="ldn:H9L06_07205"/>
<dbReference type="EMBL" id="CP060716">
    <property type="protein sequence ID" value="QNN63961.1"/>
    <property type="molecule type" value="Genomic_DNA"/>
</dbReference>
<gene>
    <name evidence="1" type="ORF">H9L06_07205</name>
</gene>
<accession>A0A7G9S7Y6</accession>
<organism evidence="1 2">
    <name type="scientific">Leucobacter denitrificans</name>
    <dbReference type="NCBI Taxonomy" id="683042"/>
    <lineage>
        <taxon>Bacteria</taxon>
        <taxon>Bacillati</taxon>
        <taxon>Actinomycetota</taxon>
        <taxon>Actinomycetes</taxon>
        <taxon>Micrococcales</taxon>
        <taxon>Microbacteriaceae</taxon>
        <taxon>Leucobacter</taxon>
    </lineage>
</organism>
<keyword evidence="2" id="KW-1185">Reference proteome</keyword>
<dbReference type="AlphaFoldDB" id="A0A7G9S7Y6"/>
<proteinExistence type="predicted"/>
<name>A0A7G9S7Y6_9MICO</name>
<sequence>MVRIRETTSIGSTSRFDAAAADETLRELEQQYADGEIEPHAYFEKKRMLVRLFLKATTSPRRPVRDEDV</sequence>
<dbReference type="Proteomes" id="UP000515934">
    <property type="component" value="Chromosome"/>
</dbReference>
<reference evidence="1 2" key="1">
    <citation type="submission" date="2020-08" db="EMBL/GenBank/DDBJ databases">
        <title>Genome sequence of Leucobacter denitrificans KACC 14055T.</title>
        <authorList>
            <person name="Hyun D.-W."/>
            <person name="Bae J.-W."/>
        </authorList>
    </citation>
    <scope>NUCLEOTIDE SEQUENCE [LARGE SCALE GENOMIC DNA]</scope>
    <source>
        <strain evidence="1 2">KACC 14055</strain>
    </source>
</reference>
<protein>
    <submittedName>
        <fullName evidence="1">Uncharacterized protein</fullName>
    </submittedName>
</protein>
<evidence type="ECO:0000313" key="1">
    <source>
        <dbReference type="EMBL" id="QNN63961.1"/>
    </source>
</evidence>
<evidence type="ECO:0000313" key="2">
    <source>
        <dbReference type="Proteomes" id="UP000515934"/>
    </source>
</evidence>